<reference evidence="2 3" key="1">
    <citation type="submission" date="2016-10" db="EMBL/GenBank/DDBJ databases">
        <authorList>
            <person name="de Groot N.N."/>
        </authorList>
    </citation>
    <scope>NUCLEOTIDE SEQUENCE [LARGE SCALE GENOMIC DNA]</scope>
    <source>
        <strain evidence="2 3">DSM 12271</strain>
    </source>
</reference>
<dbReference type="InterPro" id="IPR043129">
    <property type="entry name" value="ATPase_NBD"/>
</dbReference>
<dbReference type="SMART" id="SM00842">
    <property type="entry name" value="FtsA"/>
    <property type="match status" value="1"/>
</dbReference>
<protein>
    <submittedName>
        <fullName evidence="2">Cell division protein FtsA</fullName>
    </submittedName>
</protein>
<dbReference type="GO" id="GO:0051301">
    <property type="term" value="P:cell division"/>
    <property type="evidence" value="ECO:0007669"/>
    <property type="project" value="UniProtKB-KW"/>
</dbReference>
<name>A0A1I0WX51_9CLOT</name>
<gene>
    <name evidence="2" type="ORF">SAMN04488528_100690</name>
</gene>
<dbReference type="PANTHER" id="PTHR32432">
    <property type="entry name" value="CELL DIVISION PROTEIN FTSA-RELATED"/>
    <property type="match status" value="1"/>
</dbReference>
<dbReference type="AlphaFoldDB" id="A0A1I0WX51"/>
<dbReference type="STRING" id="84698.SAMN04488528_100690"/>
<evidence type="ECO:0000313" key="3">
    <source>
        <dbReference type="Proteomes" id="UP000198619"/>
    </source>
</evidence>
<accession>A0A1I0WX51</accession>
<dbReference type="OrthoDB" id="9768127at2"/>
<dbReference type="Pfam" id="PF14450">
    <property type="entry name" value="FtsA"/>
    <property type="match status" value="1"/>
</dbReference>
<keyword evidence="2" id="KW-0131">Cell cycle</keyword>
<dbReference type="InterPro" id="IPR003494">
    <property type="entry name" value="SHS2_FtsA"/>
</dbReference>
<proteinExistence type="predicted"/>
<keyword evidence="2" id="KW-0132">Cell division</keyword>
<dbReference type="RefSeq" id="WP_090039497.1">
    <property type="nucleotide sequence ID" value="NZ_FOKI01000006.1"/>
</dbReference>
<dbReference type="SUPFAM" id="SSF53067">
    <property type="entry name" value="Actin-like ATPase domain"/>
    <property type="match status" value="2"/>
</dbReference>
<evidence type="ECO:0000259" key="1">
    <source>
        <dbReference type="SMART" id="SM00842"/>
    </source>
</evidence>
<evidence type="ECO:0000313" key="2">
    <source>
        <dbReference type="EMBL" id="SFA92626.1"/>
    </source>
</evidence>
<dbReference type="InterPro" id="IPR050696">
    <property type="entry name" value="FtsA/MreB"/>
</dbReference>
<dbReference type="Gene3D" id="3.30.420.40">
    <property type="match status" value="2"/>
</dbReference>
<dbReference type="EMBL" id="FOKI01000006">
    <property type="protein sequence ID" value="SFA92626.1"/>
    <property type="molecule type" value="Genomic_DNA"/>
</dbReference>
<dbReference type="Proteomes" id="UP000198619">
    <property type="component" value="Unassembled WGS sequence"/>
</dbReference>
<sequence>MGDVIFSLDIGTRSIIGTVGIIKNSKFHVLHECYKEHEERAMIDGQIHDIKLVAQSVQYVKNNLEEKLGFDLTKVAIAAAGRFLRTALGKSELKLEENSEIDKDLIRSLELTAVKKAEEDIFKTSEGKLYCVGYSVKSYYLNGYLISNLLSHKGEIAATDVIATFLPRSVIDSLYAVMDKVGLDVVSLTLEPIAAIEAVIPQKLRLLNLALVDIGAGTSDIAIANSNTISAYGMVPMAGDEITEIVAQSYLVDFNMAEEMKKQCVNKEIIEYKDVLGLENTVTREEILKVIDPVVNKIAYEISSKVIELNGGKSPNAIFLVGGGAYTPGIKESLSKELSLPEQRIGIKGRDTIEECVVEDNSLGSIGVTVLGIALVAIRNLGHEFMDVILNGNVVSLFNSHKNKVIDVLLQSGINPKILICKRGKNLKFKINGISRIAFGTLGTNAKIELNGKEATMEDEVKEGDKIELIPAIDGIDGVGKIKEYVKEIYSVKFKLNDEELEMCPKAYLNGDNISLDYDIQRDDDIEIVYPETIKDLKKYYIQDKKEICIENNILRDDYIIKDDDTLEFIIDKLEDDEESLSKDETNKDSKINDVILKENINKDITKSINVEKTLEEEIVNVIVNEDSIKLHGKKAYIFVDIFDFIDFDLTIPKGNIVLKRNDKDASYYDELHEGDVVKIYWE</sequence>
<dbReference type="CDD" id="cd24004">
    <property type="entry name" value="ASKHA_NBD_PilM-like"/>
    <property type="match status" value="1"/>
</dbReference>
<feature type="domain" description="SHS2" evidence="1">
    <location>
        <begin position="5"/>
        <end position="199"/>
    </location>
</feature>
<organism evidence="2 3">
    <name type="scientific">Clostridium frigidicarnis</name>
    <dbReference type="NCBI Taxonomy" id="84698"/>
    <lineage>
        <taxon>Bacteria</taxon>
        <taxon>Bacillati</taxon>
        <taxon>Bacillota</taxon>
        <taxon>Clostridia</taxon>
        <taxon>Eubacteriales</taxon>
        <taxon>Clostridiaceae</taxon>
        <taxon>Clostridium</taxon>
    </lineage>
</organism>
<dbReference type="PANTHER" id="PTHR32432:SF3">
    <property type="entry name" value="ETHANOLAMINE UTILIZATION PROTEIN EUTJ"/>
    <property type="match status" value="1"/>
</dbReference>
<keyword evidence="3" id="KW-1185">Reference proteome</keyword>